<proteinExistence type="predicted"/>
<organism evidence="1 2">
    <name type="scientific">Candidatus Lloydbacteria bacterium RIFCSPLOWO2_01_FULL_50_20</name>
    <dbReference type="NCBI Taxonomy" id="1798665"/>
    <lineage>
        <taxon>Bacteria</taxon>
        <taxon>Candidatus Lloydiibacteriota</taxon>
    </lineage>
</organism>
<evidence type="ECO:0000313" key="1">
    <source>
        <dbReference type="EMBL" id="OGZ11032.1"/>
    </source>
</evidence>
<sequence length="185" mass="20927">MELKKTMNRFLTLAGVHLGISTGVPVADTADESALVGIGDGGEHAVCGGRRRHKSGNRQSAEKHLHLARLGKVDLFRGYPGEGEKIVFYQWASPNPEHRDQKGNPSLRLQPRIYYKDGVEVVRFPAFNGPTLSRRVLWGRIPDPESLQSEYRDELLVFARALDRAMKDYCKQWNAARKRRSRKSS</sequence>
<dbReference type="Proteomes" id="UP000178534">
    <property type="component" value="Unassembled WGS sequence"/>
</dbReference>
<dbReference type="STRING" id="1798665.A2942_03420"/>
<comment type="caution">
    <text evidence="1">The sequence shown here is derived from an EMBL/GenBank/DDBJ whole genome shotgun (WGS) entry which is preliminary data.</text>
</comment>
<protein>
    <submittedName>
        <fullName evidence="1">Uncharacterized protein</fullName>
    </submittedName>
</protein>
<evidence type="ECO:0000313" key="2">
    <source>
        <dbReference type="Proteomes" id="UP000178534"/>
    </source>
</evidence>
<name>A0A1G2DC54_9BACT</name>
<accession>A0A1G2DC54</accession>
<reference evidence="1 2" key="1">
    <citation type="journal article" date="2016" name="Nat. Commun.">
        <title>Thousands of microbial genomes shed light on interconnected biogeochemical processes in an aquifer system.</title>
        <authorList>
            <person name="Anantharaman K."/>
            <person name="Brown C.T."/>
            <person name="Hug L.A."/>
            <person name="Sharon I."/>
            <person name="Castelle C.J."/>
            <person name="Probst A.J."/>
            <person name="Thomas B.C."/>
            <person name="Singh A."/>
            <person name="Wilkins M.J."/>
            <person name="Karaoz U."/>
            <person name="Brodie E.L."/>
            <person name="Williams K.H."/>
            <person name="Hubbard S.S."/>
            <person name="Banfield J.F."/>
        </authorList>
    </citation>
    <scope>NUCLEOTIDE SEQUENCE [LARGE SCALE GENOMIC DNA]</scope>
</reference>
<dbReference type="AlphaFoldDB" id="A0A1G2DC54"/>
<dbReference type="EMBL" id="MHLP01000044">
    <property type="protein sequence ID" value="OGZ11032.1"/>
    <property type="molecule type" value="Genomic_DNA"/>
</dbReference>
<gene>
    <name evidence="1" type="ORF">A2942_03420</name>
</gene>